<protein>
    <submittedName>
        <fullName evidence="2">Uncharacterized protein</fullName>
    </submittedName>
</protein>
<evidence type="ECO:0000256" key="1">
    <source>
        <dbReference type="SAM" id="MobiDB-lite"/>
    </source>
</evidence>
<organism evidence="2">
    <name type="scientific">Mustela putorius furo</name>
    <name type="common">European domestic ferret</name>
    <name type="synonym">Mustela furo</name>
    <dbReference type="NCBI Taxonomy" id="9669"/>
    <lineage>
        <taxon>Eukaryota</taxon>
        <taxon>Metazoa</taxon>
        <taxon>Chordata</taxon>
        <taxon>Craniata</taxon>
        <taxon>Vertebrata</taxon>
        <taxon>Euteleostomi</taxon>
        <taxon>Mammalia</taxon>
        <taxon>Eutheria</taxon>
        <taxon>Laurasiatheria</taxon>
        <taxon>Carnivora</taxon>
        <taxon>Caniformia</taxon>
        <taxon>Musteloidea</taxon>
        <taxon>Mustelidae</taxon>
        <taxon>Mustelinae</taxon>
        <taxon>Mustela</taxon>
    </lineage>
</organism>
<dbReference type="AlphaFoldDB" id="M3XW70"/>
<dbReference type="EMBL" id="AEYP01031826">
    <property type="status" value="NOT_ANNOTATED_CDS"/>
    <property type="molecule type" value="Genomic_DNA"/>
</dbReference>
<accession>M3XW70</accession>
<name>M3XW70_MUSPF</name>
<dbReference type="HOGENOM" id="CLU_2164177_0_0_1"/>
<sequence length="111" mass="12005">CARVPRARGWRDFLWRSSVGDTSAEPQCESTGQRIACCCLEGPAGVLGWSGVPKGRNMWVPGTLCCHPLREGTGNPISGELRSQKRETRPPTLQRGSPSEGWPPSAVTAKM</sequence>
<evidence type="ECO:0000313" key="2">
    <source>
        <dbReference type="Ensembl" id="ENSMPUP00000003320.1"/>
    </source>
</evidence>
<dbReference type="Ensembl" id="ENSMPUT00000003385.1">
    <property type="protein sequence ID" value="ENSMPUP00000003320.1"/>
    <property type="gene ID" value="ENSMPUG00000003352.1"/>
</dbReference>
<dbReference type="InParanoid" id="M3XW70"/>
<proteinExistence type="predicted"/>
<feature type="region of interest" description="Disordered" evidence="1">
    <location>
        <begin position="71"/>
        <end position="111"/>
    </location>
</feature>
<reference evidence="2" key="1">
    <citation type="submission" date="2024-06" db="UniProtKB">
        <authorList>
            <consortium name="Ensembl"/>
        </authorList>
    </citation>
    <scope>IDENTIFICATION</scope>
</reference>